<reference evidence="2 3" key="1">
    <citation type="submission" date="2021-06" db="EMBL/GenBank/DDBJ databases">
        <authorList>
            <person name="Kallberg Y."/>
            <person name="Tangrot J."/>
            <person name="Rosling A."/>
        </authorList>
    </citation>
    <scope>NUCLEOTIDE SEQUENCE [LARGE SCALE GENOMIC DNA]</scope>
    <source>
        <strain evidence="2 3">120-4 pot B 10/14</strain>
    </source>
</reference>
<evidence type="ECO:0000256" key="1">
    <source>
        <dbReference type="SAM" id="MobiDB-lite"/>
    </source>
</evidence>
<protein>
    <submittedName>
        <fullName evidence="2">21894_t:CDS:1</fullName>
    </submittedName>
</protein>
<organism evidence="2 3">
    <name type="scientific">Gigaspora margarita</name>
    <dbReference type="NCBI Taxonomy" id="4874"/>
    <lineage>
        <taxon>Eukaryota</taxon>
        <taxon>Fungi</taxon>
        <taxon>Fungi incertae sedis</taxon>
        <taxon>Mucoromycota</taxon>
        <taxon>Glomeromycotina</taxon>
        <taxon>Glomeromycetes</taxon>
        <taxon>Diversisporales</taxon>
        <taxon>Gigasporaceae</taxon>
        <taxon>Gigaspora</taxon>
    </lineage>
</organism>
<dbReference type="Proteomes" id="UP000789901">
    <property type="component" value="Unassembled WGS sequence"/>
</dbReference>
<accession>A0ABN7V7R1</accession>
<keyword evidence="3" id="KW-1185">Reference proteome</keyword>
<gene>
    <name evidence="2" type="ORF">GMARGA_LOCUS15383</name>
</gene>
<evidence type="ECO:0000313" key="3">
    <source>
        <dbReference type="Proteomes" id="UP000789901"/>
    </source>
</evidence>
<evidence type="ECO:0000313" key="2">
    <source>
        <dbReference type="EMBL" id="CAG8740997.1"/>
    </source>
</evidence>
<name>A0ABN7V7R1_GIGMA</name>
<comment type="caution">
    <text evidence="2">The sequence shown here is derived from an EMBL/GenBank/DDBJ whole genome shotgun (WGS) entry which is preliminary data.</text>
</comment>
<sequence>MDNDYDPDFPSYNPASDNSYFFDQDDDILASRSQSPQSFTNESTESYSVKRLKLTANKDKFIKNFFKSYEKSGIRPEDKSITKLKCKIVDCQTEYVWHGSTTNMIKHLCDIYHITKTSLENKTAKELKKSS</sequence>
<feature type="region of interest" description="Disordered" evidence="1">
    <location>
        <begin position="1"/>
        <end position="22"/>
    </location>
</feature>
<proteinExistence type="predicted"/>
<dbReference type="EMBL" id="CAJVQB010010560">
    <property type="protein sequence ID" value="CAG8740997.1"/>
    <property type="molecule type" value="Genomic_DNA"/>
</dbReference>